<feature type="transmembrane region" description="Helical" evidence="8">
    <location>
        <begin position="225"/>
        <end position="244"/>
    </location>
</feature>
<evidence type="ECO:0000256" key="5">
    <source>
        <dbReference type="ARBA" id="ARBA00022840"/>
    </source>
</evidence>
<dbReference type="InterPro" id="IPR036640">
    <property type="entry name" value="ABC1_TM_sf"/>
</dbReference>
<feature type="transmembrane region" description="Helical" evidence="8">
    <location>
        <begin position="309"/>
        <end position="331"/>
    </location>
</feature>
<feature type="transmembrane region" description="Helical" evidence="8">
    <location>
        <begin position="16"/>
        <end position="33"/>
    </location>
</feature>
<comment type="subcellular location">
    <subcellularLocation>
        <location evidence="1">Membrane</location>
        <topology evidence="1">Multi-pass membrane protein</topology>
    </subcellularLocation>
</comment>
<protein>
    <recommendedName>
        <fullName evidence="13">Multidrug resistance-associated protein 4-like</fullName>
    </recommendedName>
</protein>
<dbReference type="PANTHER" id="PTHR24223">
    <property type="entry name" value="ATP-BINDING CASSETTE SUB-FAMILY C"/>
    <property type="match status" value="1"/>
</dbReference>
<evidence type="ECO:0000259" key="9">
    <source>
        <dbReference type="PROSITE" id="PS50893"/>
    </source>
</evidence>
<dbReference type="InterPro" id="IPR003593">
    <property type="entry name" value="AAA+_ATPase"/>
</dbReference>
<feature type="transmembrane region" description="Helical" evidence="8">
    <location>
        <begin position="921"/>
        <end position="943"/>
    </location>
</feature>
<evidence type="ECO:0000256" key="8">
    <source>
        <dbReference type="SAM" id="Phobius"/>
    </source>
</evidence>
<feature type="domain" description="ABC transmembrane type-1" evidence="10">
    <location>
        <begin position="85"/>
        <end position="361"/>
    </location>
</feature>
<dbReference type="EnsemblMetazoa" id="XM_050649859.1">
    <property type="protein sequence ID" value="XP_050505816.1"/>
    <property type="gene ID" value="LOC114345942"/>
</dbReference>
<keyword evidence="7 8" id="KW-0472">Membrane</keyword>
<dbReference type="InterPro" id="IPR017871">
    <property type="entry name" value="ABC_transporter-like_CS"/>
</dbReference>
<dbReference type="InterPro" id="IPR027417">
    <property type="entry name" value="P-loop_NTPase"/>
</dbReference>
<proteinExistence type="predicted"/>
<evidence type="ECO:0000313" key="12">
    <source>
        <dbReference type="Proteomes" id="UP001652700"/>
    </source>
</evidence>
<keyword evidence="2" id="KW-0813">Transport</keyword>
<organism evidence="11 12">
    <name type="scientific">Diabrotica virgifera virgifera</name>
    <name type="common">western corn rootworm</name>
    <dbReference type="NCBI Taxonomy" id="50390"/>
    <lineage>
        <taxon>Eukaryota</taxon>
        <taxon>Metazoa</taxon>
        <taxon>Ecdysozoa</taxon>
        <taxon>Arthropoda</taxon>
        <taxon>Hexapoda</taxon>
        <taxon>Insecta</taxon>
        <taxon>Pterygota</taxon>
        <taxon>Neoptera</taxon>
        <taxon>Endopterygota</taxon>
        <taxon>Coleoptera</taxon>
        <taxon>Polyphaga</taxon>
        <taxon>Cucujiformia</taxon>
        <taxon>Chrysomeloidea</taxon>
        <taxon>Chrysomelidae</taxon>
        <taxon>Galerucinae</taxon>
        <taxon>Diabroticina</taxon>
        <taxon>Diabroticites</taxon>
        <taxon>Diabrotica</taxon>
    </lineage>
</organism>
<feature type="transmembrane region" description="Helical" evidence="8">
    <location>
        <begin position="950"/>
        <end position="970"/>
    </location>
</feature>
<dbReference type="Pfam" id="PF00664">
    <property type="entry name" value="ABC_membrane"/>
    <property type="match status" value="2"/>
</dbReference>
<feature type="transmembrane region" description="Helical" evidence="8">
    <location>
        <begin position="816"/>
        <end position="839"/>
    </location>
</feature>
<accession>A0ABM5K6J9</accession>
<evidence type="ECO:0000256" key="6">
    <source>
        <dbReference type="ARBA" id="ARBA00022989"/>
    </source>
</evidence>
<feature type="domain" description="ABC transporter" evidence="9">
    <location>
        <begin position="417"/>
        <end position="637"/>
    </location>
</feature>
<dbReference type="GeneID" id="114345942"/>
<evidence type="ECO:0000256" key="2">
    <source>
        <dbReference type="ARBA" id="ARBA00022448"/>
    </source>
</evidence>
<dbReference type="Proteomes" id="UP001652700">
    <property type="component" value="Unplaced"/>
</dbReference>
<feature type="domain" description="ABC transporter" evidence="9">
    <location>
        <begin position="1023"/>
        <end position="1256"/>
    </location>
</feature>
<evidence type="ECO:0000256" key="3">
    <source>
        <dbReference type="ARBA" id="ARBA00022692"/>
    </source>
</evidence>
<dbReference type="Gene3D" id="3.40.50.300">
    <property type="entry name" value="P-loop containing nucleotide triphosphate hydrolases"/>
    <property type="match status" value="2"/>
</dbReference>
<sequence length="1285" mass="144895">MENDDTETSHLSGSNFFSNLFFCWFPTFIAAGLKKEIGEDDMGVIKPHKSKYLSDKLEALWEKELKKTNPSLLRALFKLFKYELVAAGLLRISLDSIKISQPVLISTLVLYFAPKEQEVVRQNIYICATLLVISSLLQVLCIHHNMLLVLTIGMKIRIAVCALIYRKALKLTKNALGDTTIGQMVNLLSNDVGKFDLCCQFIHLLWLAPCEIMVTMILLYKFVGITGLVGCVFLLTFLPFQPIMANLVSKYRFRTAICTDERIRCINDIFTGIQVIKMYTWEEPFTKIVEDIRNKELDQIGKFSLVRSIMLSLTMVLGRLSIWLCILTYVFTGHALTAYYVFTVASFYAFLRNSVILLFPQAVVQIAEAKVSIKRLQKFLLLDEIVIEDPIVKTNLTKSRKESLANKKFDKGKGIIIKEASVRWTNTSENVLHDINFKASSNQLVAIVGHVGGGKTTLLKVILKEVTVFQGLVQVNGTISYSPQEPWFFEGSVKQNILFGQRYDPEKYENVILVCALRRDITLFPSGDETLIEEGGTNLSGGQKARINLARAVYKDADIYILDDPLSAVDAIVGQQLFNNCICGYLRKKCVILVTHQVHYLHSTDYIYLIEDGTLKLPSTYQILERSNKTFIDLLNKTSQIRIEPDKDDDKADGQLCQSTKEEIAFGAVSFHVYKSYFNAGGHWSKTLMITLAFLLAQVFGSMTELFLAIWVNVEQNIARGTVSGTFWEQNLTLQLSFIIYSALIFLNVIFSTIKSISFFNFCLNASKRLHKQMFLNVLYSPMSFYHANSSGRILNRFSKDIGALDETLPMCMLDALGIGLIVVSIIIVISIVNPWILLPTSGLLAIMYYMKHAFLVSSRNIKRVEAVTRSPMYTHLNASLQGITTIRAFGAQQLLINEFDRLQDKYTAAFYTFLATSRGFGFWLDMHCVVFTALVVISLLFIQKETFGGNIGLSLTQAITLAGLFQWGIRQWSELENQMTSVERVQEYANLPTEIENPEHILQKPKPSKQLVKLSWPKSGRVKFQDVSLRYSNENSTVLKSISFSIEPSEKVGIVGRTGAGKSSIIQALFRLAEVDGRITIDNVDTGVLSLDTLRSNISIIPQEPILFSGTLRNNLDPFDEYRDEILWKALNDVELKIAVDELPNGLESKIAEGGRNFSLGQRQLICLARAVIRNKKILVLDEATANVDPMTDEIIQTTIREKFANCTVLTIAHRLHTIMDSDKILVMDGGKVVEFDHPYLLLLKRGHFHRLVSETGSSVATNLTAIAEENFSRRNSEENEKVV</sequence>
<dbReference type="PROSITE" id="PS00211">
    <property type="entry name" value="ABC_TRANSPORTER_1"/>
    <property type="match status" value="2"/>
</dbReference>
<dbReference type="PROSITE" id="PS50929">
    <property type="entry name" value="ABC_TM1F"/>
    <property type="match status" value="2"/>
</dbReference>
<dbReference type="RefSeq" id="XP_050505816.1">
    <property type="nucleotide sequence ID" value="XM_050649859.1"/>
</dbReference>
<dbReference type="PANTHER" id="PTHR24223:SF448">
    <property type="entry name" value="FI20146P1-RELATED"/>
    <property type="match status" value="1"/>
</dbReference>
<dbReference type="SUPFAM" id="SSF90123">
    <property type="entry name" value="ABC transporter transmembrane region"/>
    <property type="match status" value="2"/>
</dbReference>
<dbReference type="SMART" id="SM00382">
    <property type="entry name" value="AAA"/>
    <property type="match status" value="2"/>
</dbReference>
<keyword evidence="6 8" id="KW-1133">Transmembrane helix</keyword>
<feature type="transmembrane region" description="Helical" evidence="8">
    <location>
        <begin position="688"/>
        <end position="712"/>
    </location>
</feature>
<keyword evidence="12" id="KW-1185">Reference proteome</keyword>
<dbReference type="InterPro" id="IPR044746">
    <property type="entry name" value="ABCC_6TM_D1"/>
</dbReference>
<evidence type="ECO:0000256" key="7">
    <source>
        <dbReference type="ARBA" id="ARBA00023136"/>
    </source>
</evidence>
<feature type="domain" description="ABC transmembrane type-1" evidence="10">
    <location>
        <begin position="688"/>
        <end position="978"/>
    </location>
</feature>
<dbReference type="CDD" id="cd03244">
    <property type="entry name" value="ABCC_MRP_domain2"/>
    <property type="match status" value="1"/>
</dbReference>
<feature type="transmembrane region" description="Helical" evidence="8">
    <location>
        <begin position="146"/>
        <end position="165"/>
    </location>
</feature>
<dbReference type="InterPro" id="IPR003439">
    <property type="entry name" value="ABC_transporter-like_ATP-bd"/>
</dbReference>
<dbReference type="InterPro" id="IPR011527">
    <property type="entry name" value="ABC1_TM_dom"/>
</dbReference>
<name>A0ABM5K6J9_DIAVI</name>
<dbReference type="CDD" id="cd18579">
    <property type="entry name" value="ABC_6TM_ABCC_D1"/>
    <property type="match status" value="1"/>
</dbReference>
<evidence type="ECO:0000259" key="10">
    <source>
        <dbReference type="PROSITE" id="PS50929"/>
    </source>
</evidence>
<dbReference type="SUPFAM" id="SSF52540">
    <property type="entry name" value="P-loop containing nucleoside triphosphate hydrolases"/>
    <property type="match status" value="2"/>
</dbReference>
<dbReference type="InterPro" id="IPR050173">
    <property type="entry name" value="ABC_transporter_C-like"/>
</dbReference>
<keyword evidence="4" id="KW-0547">Nucleotide-binding</keyword>
<feature type="transmembrane region" description="Helical" evidence="8">
    <location>
        <begin position="123"/>
        <end position="140"/>
    </location>
</feature>
<keyword evidence="3 8" id="KW-0812">Transmembrane</keyword>
<feature type="transmembrane region" description="Helical" evidence="8">
    <location>
        <begin position="732"/>
        <end position="751"/>
    </location>
</feature>
<evidence type="ECO:0000256" key="1">
    <source>
        <dbReference type="ARBA" id="ARBA00004141"/>
    </source>
</evidence>
<keyword evidence="5" id="KW-0067">ATP-binding</keyword>
<evidence type="ECO:0000313" key="11">
    <source>
        <dbReference type="EnsemblMetazoa" id="XP_050505816.1"/>
    </source>
</evidence>
<dbReference type="Gene3D" id="1.20.1560.10">
    <property type="entry name" value="ABC transporter type 1, transmembrane domain"/>
    <property type="match status" value="2"/>
</dbReference>
<reference evidence="11" key="1">
    <citation type="submission" date="2025-05" db="UniProtKB">
        <authorList>
            <consortium name="EnsemblMetazoa"/>
        </authorList>
    </citation>
    <scope>IDENTIFICATION</scope>
</reference>
<dbReference type="CDD" id="cd03250">
    <property type="entry name" value="ABCC_MRP_domain1"/>
    <property type="match status" value="1"/>
</dbReference>
<evidence type="ECO:0008006" key="13">
    <source>
        <dbReference type="Google" id="ProtNLM"/>
    </source>
</evidence>
<evidence type="ECO:0000256" key="4">
    <source>
        <dbReference type="ARBA" id="ARBA00022741"/>
    </source>
</evidence>
<dbReference type="PROSITE" id="PS50893">
    <property type="entry name" value="ABC_TRANSPORTER_2"/>
    <property type="match status" value="2"/>
</dbReference>
<dbReference type="Pfam" id="PF00005">
    <property type="entry name" value="ABC_tran"/>
    <property type="match status" value="2"/>
</dbReference>